<reference evidence="2 3" key="1">
    <citation type="submission" date="2020-08" db="EMBL/GenBank/DDBJ databases">
        <title>Oceanospirillum sp. nov. isolated from marine sediment.</title>
        <authorList>
            <person name="Ji X."/>
        </authorList>
    </citation>
    <scope>NUCLEOTIDE SEQUENCE [LARGE SCALE GENOMIC DNA]</scope>
    <source>
        <strain evidence="2 3">D5</strain>
    </source>
</reference>
<gene>
    <name evidence="2" type="ORF">H4O21_15850</name>
</gene>
<feature type="transmembrane region" description="Helical" evidence="1">
    <location>
        <begin position="32"/>
        <end position="49"/>
    </location>
</feature>
<sequence length="58" mass="7004">MYIYRLILFLVFAGYLFSPVLMDWWGDSNGSWYRPYLVWAALIGISVWLEQKRKLDEL</sequence>
<organism evidence="2 3">
    <name type="scientific">Oceanospirillum sediminis</name>
    <dbReference type="NCBI Taxonomy" id="2760088"/>
    <lineage>
        <taxon>Bacteria</taxon>
        <taxon>Pseudomonadati</taxon>
        <taxon>Pseudomonadota</taxon>
        <taxon>Gammaproteobacteria</taxon>
        <taxon>Oceanospirillales</taxon>
        <taxon>Oceanospirillaceae</taxon>
        <taxon>Oceanospirillum</taxon>
    </lineage>
</organism>
<accession>A0A839ITS3</accession>
<keyword evidence="1" id="KW-0472">Membrane</keyword>
<evidence type="ECO:0000313" key="3">
    <source>
        <dbReference type="Proteomes" id="UP000565262"/>
    </source>
</evidence>
<name>A0A839ITS3_9GAMM</name>
<evidence type="ECO:0000313" key="2">
    <source>
        <dbReference type="EMBL" id="MBB1488080.1"/>
    </source>
</evidence>
<keyword evidence="1" id="KW-1133">Transmembrane helix</keyword>
<keyword evidence="3" id="KW-1185">Reference proteome</keyword>
<dbReference type="AlphaFoldDB" id="A0A839ITS3"/>
<dbReference type="RefSeq" id="WP_028299614.1">
    <property type="nucleotide sequence ID" value="NZ_JACJFM010000023.1"/>
</dbReference>
<proteinExistence type="predicted"/>
<dbReference type="Proteomes" id="UP000565262">
    <property type="component" value="Unassembled WGS sequence"/>
</dbReference>
<keyword evidence="1" id="KW-0812">Transmembrane</keyword>
<dbReference type="EMBL" id="JACJFM010000023">
    <property type="protein sequence ID" value="MBB1488080.1"/>
    <property type="molecule type" value="Genomic_DNA"/>
</dbReference>
<comment type="caution">
    <text evidence="2">The sequence shown here is derived from an EMBL/GenBank/DDBJ whole genome shotgun (WGS) entry which is preliminary data.</text>
</comment>
<protein>
    <submittedName>
        <fullName evidence="2">Uncharacterized protein</fullName>
    </submittedName>
</protein>
<evidence type="ECO:0000256" key="1">
    <source>
        <dbReference type="SAM" id="Phobius"/>
    </source>
</evidence>